<evidence type="ECO:0000313" key="8">
    <source>
        <dbReference type="Proteomes" id="UP000626109"/>
    </source>
</evidence>
<keyword evidence="3" id="KW-0131">Cell cycle</keyword>
<name>A0A813JRU0_POLGL</name>
<protein>
    <recommendedName>
        <fullName evidence="9">G2/mitotic-specific cyclin-B3</fullName>
    </recommendedName>
</protein>
<dbReference type="InterPro" id="IPR004367">
    <property type="entry name" value="Cyclin_C-dom"/>
</dbReference>
<evidence type="ECO:0008006" key="9">
    <source>
        <dbReference type="Google" id="ProtNLM"/>
    </source>
</evidence>
<keyword evidence="2 4" id="KW-0195">Cyclin</keyword>
<dbReference type="InterPro" id="IPR013763">
    <property type="entry name" value="Cyclin-like_dom"/>
</dbReference>
<keyword evidence="1" id="KW-0132">Cell division</keyword>
<feature type="domain" description="Cyclin-like" evidence="5">
    <location>
        <begin position="133"/>
        <end position="216"/>
    </location>
</feature>
<dbReference type="Pfam" id="PF00134">
    <property type="entry name" value="Cyclin_N"/>
    <property type="match status" value="1"/>
</dbReference>
<dbReference type="Pfam" id="PF02984">
    <property type="entry name" value="Cyclin_C"/>
    <property type="match status" value="1"/>
</dbReference>
<evidence type="ECO:0000259" key="6">
    <source>
        <dbReference type="SMART" id="SM01332"/>
    </source>
</evidence>
<dbReference type="GO" id="GO:0051301">
    <property type="term" value="P:cell division"/>
    <property type="evidence" value="ECO:0007669"/>
    <property type="project" value="UniProtKB-KW"/>
</dbReference>
<comment type="caution">
    <text evidence="7">The sequence shown here is derived from an EMBL/GenBank/DDBJ whole genome shotgun (WGS) entry which is preliminary data.</text>
</comment>
<dbReference type="SUPFAM" id="SSF47954">
    <property type="entry name" value="Cyclin-like"/>
    <property type="match status" value="2"/>
</dbReference>
<feature type="domain" description="Cyclin C-terminal" evidence="6">
    <location>
        <begin position="225"/>
        <end position="344"/>
    </location>
</feature>
<evidence type="ECO:0000256" key="2">
    <source>
        <dbReference type="ARBA" id="ARBA00023127"/>
    </source>
</evidence>
<accession>A0A813JRU0</accession>
<evidence type="ECO:0000256" key="3">
    <source>
        <dbReference type="ARBA" id="ARBA00023306"/>
    </source>
</evidence>
<evidence type="ECO:0000256" key="1">
    <source>
        <dbReference type="ARBA" id="ARBA00022618"/>
    </source>
</evidence>
<organism evidence="7 8">
    <name type="scientific">Polarella glacialis</name>
    <name type="common">Dinoflagellate</name>
    <dbReference type="NCBI Taxonomy" id="89957"/>
    <lineage>
        <taxon>Eukaryota</taxon>
        <taxon>Sar</taxon>
        <taxon>Alveolata</taxon>
        <taxon>Dinophyceae</taxon>
        <taxon>Suessiales</taxon>
        <taxon>Suessiaceae</taxon>
        <taxon>Polarella</taxon>
    </lineage>
</organism>
<dbReference type="AlphaFoldDB" id="A0A813JRU0"/>
<gene>
    <name evidence="7" type="ORF">PGLA2088_LOCUS24436</name>
</gene>
<dbReference type="InterPro" id="IPR036915">
    <property type="entry name" value="Cyclin-like_sf"/>
</dbReference>
<evidence type="ECO:0000256" key="4">
    <source>
        <dbReference type="RuleBase" id="RU000383"/>
    </source>
</evidence>
<proteinExistence type="inferred from homology"/>
<dbReference type="InterPro" id="IPR039361">
    <property type="entry name" value="Cyclin"/>
</dbReference>
<evidence type="ECO:0000259" key="5">
    <source>
        <dbReference type="SMART" id="SM00385"/>
    </source>
</evidence>
<dbReference type="Gene3D" id="1.10.472.10">
    <property type="entry name" value="Cyclin-like"/>
    <property type="match status" value="2"/>
</dbReference>
<dbReference type="FunFam" id="1.10.472.10:FF:000001">
    <property type="entry name" value="G2/mitotic-specific cyclin"/>
    <property type="match status" value="1"/>
</dbReference>
<dbReference type="SMART" id="SM00385">
    <property type="entry name" value="CYCLIN"/>
    <property type="match status" value="1"/>
</dbReference>
<evidence type="ECO:0000313" key="7">
    <source>
        <dbReference type="EMBL" id="CAE8685382.1"/>
    </source>
</evidence>
<comment type="similarity">
    <text evidence="4">Belongs to the cyclin family.</text>
</comment>
<dbReference type="InterPro" id="IPR006671">
    <property type="entry name" value="Cyclin_N"/>
</dbReference>
<sequence>MPTGHLAQGGQRCSTCQETIQGVVCRTQAGQLRHFGCSGLDLRTVVGREPEAPTTPSRLLTAWAALRPCELFESLERLSFRHPPLLRFITSFIDEVPVYERMREVEVAGRLKAPDGLPANGEITGLMRAMCVNWLVQVHISRKWHSNTLFMTVSLLDRYLSQSPVAGGQLQLVAVACTSLASKFEEVDPVDLRDWAHIAPGLGVREVTAMECTILRAVGFKLQTTTAVFFLDHLLALLAPINNHGIFCKVAQYLALVSLHDETVPRNFSGSQTAAAILLLSNEILGCSVAWPASFAQLSLYEEKDVQPCAACIRRQLFISPSAYPFVAKKLDRVHAFVSTAVAQHLGSV</sequence>
<dbReference type="EMBL" id="CAJNNW010026439">
    <property type="protein sequence ID" value="CAE8685382.1"/>
    <property type="molecule type" value="Genomic_DNA"/>
</dbReference>
<dbReference type="Proteomes" id="UP000626109">
    <property type="component" value="Unassembled WGS sequence"/>
</dbReference>
<dbReference type="PANTHER" id="PTHR10177">
    <property type="entry name" value="CYCLINS"/>
    <property type="match status" value="1"/>
</dbReference>
<dbReference type="SMART" id="SM01332">
    <property type="entry name" value="Cyclin_C"/>
    <property type="match status" value="1"/>
</dbReference>
<reference evidence="7" key="1">
    <citation type="submission" date="2021-02" db="EMBL/GenBank/DDBJ databases">
        <authorList>
            <person name="Dougan E. K."/>
            <person name="Rhodes N."/>
            <person name="Thang M."/>
            <person name="Chan C."/>
        </authorList>
    </citation>
    <scope>NUCLEOTIDE SEQUENCE</scope>
</reference>